<protein>
    <submittedName>
        <fullName evidence="1">Uncharacterized protein</fullName>
    </submittedName>
</protein>
<dbReference type="OrthoDB" id="2369050at2759"/>
<dbReference type="InterPro" id="IPR043128">
    <property type="entry name" value="Rev_trsase/Diguanyl_cyclase"/>
</dbReference>
<sequence length="204" mass="23649">MHIDQLTELNRQMCQKFADYFSADILPTVELPIDIYYRIKLKDPNMTIAWHSYNCPFLPHWVNDYRVINSNTVPNNYPLLCIDDILADCTKGKIWGKMNMTNSFFQTRVHLDDIHLTAITTPLVSINGPLCQWVVVTLLPLINIACVLHYANTLDIAEHIKNGTLILQALHDANLFCSSKKTALFFDDVDFFWPYDFHSRDRGR</sequence>
<keyword evidence="2" id="KW-1185">Reference proteome</keyword>
<comment type="caution">
    <text evidence="1">The sequence shown here is derived from an EMBL/GenBank/DDBJ whole genome shotgun (WGS) entry which is preliminary data.</text>
</comment>
<reference evidence="1 2" key="1">
    <citation type="submission" date="2019-02" db="EMBL/GenBank/DDBJ databases">
        <title>Genome sequencing of the rare red list fungi Bondarzewia mesenterica.</title>
        <authorList>
            <person name="Buettner E."/>
            <person name="Kellner H."/>
        </authorList>
    </citation>
    <scope>NUCLEOTIDE SEQUENCE [LARGE SCALE GENOMIC DNA]</scope>
    <source>
        <strain evidence="1 2">DSM 108281</strain>
    </source>
</reference>
<accession>A0A4S4M118</accession>
<dbReference type="EMBL" id="SGPL01000158">
    <property type="protein sequence ID" value="THH16430.1"/>
    <property type="molecule type" value="Genomic_DNA"/>
</dbReference>
<name>A0A4S4M118_9AGAM</name>
<evidence type="ECO:0000313" key="2">
    <source>
        <dbReference type="Proteomes" id="UP000310158"/>
    </source>
</evidence>
<dbReference type="InterPro" id="IPR043502">
    <property type="entry name" value="DNA/RNA_pol_sf"/>
</dbReference>
<dbReference type="Proteomes" id="UP000310158">
    <property type="component" value="Unassembled WGS sequence"/>
</dbReference>
<dbReference type="Gene3D" id="3.10.10.10">
    <property type="entry name" value="HIV Type 1 Reverse Transcriptase, subunit A, domain 1"/>
    <property type="match status" value="1"/>
</dbReference>
<dbReference type="Gene3D" id="3.30.70.270">
    <property type="match status" value="1"/>
</dbReference>
<gene>
    <name evidence="1" type="ORF">EW146_g4216</name>
</gene>
<evidence type="ECO:0000313" key="1">
    <source>
        <dbReference type="EMBL" id="THH16430.1"/>
    </source>
</evidence>
<dbReference type="SUPFAM" id="SSF56672">
    <property type="entry name" value="DNA/RNA polymerases"/>
    <property type="match status" value="1"/>
</dbReference>
<organism evidence="1 2">
    <name type="scientific">Bondarzewia mesenterica</name>
    <dbReference type="NCBI Taxonomy" id="1095465"/>
    <lineage>
        <taxon>Eukaryota</taxon>
        <taxon>Fungi</taxon>
        <taxon>Dikarya</taxon>
        <taxon>Basidiomycota</taxon>
        <taxon>Agaricomycotina</taxon>
        <taxon>Agaricomycetes</taxon>
        <taxon>Russulales</taxon>
        <taxon>Bondarzewiaceae</taxon>
        <taxon>Bondarzewia</taxon>
    </lineage>
</organism>
<dbReference type="AlphaFoldDB" id="A0A4S4M118"/>
<proteinExistence type="predicted"/>